<evidence type="ECO:0000256" key="5">
    <source>
        <dbReference type="ARBA" id="ARBA00023054"/>
    </source>
</evidence>
<sequence length="296" mass="34743">MDKQDELLKEAEQLARYMSNYQHELPPNICSTTKSLENAKEDLLQECEDVWEQIQECQSRLLHRGTETLPDSSSEVQLYLLMMQVKALNAEYDLWQKKTPEIITKNQDVLLAIGKEELEKTDQELEKILSSVLAKNKELKKNLEKEQHWLEDQQKVVDTLTAKLDKLKTEVPEFPEKRVQEASKDLAKKLMRLRTYKEELLTSLGSFLEEHFPLPEQNSKSSKKKKGVFVEPSVELITLHEILEILINKMMDSPHDPYIVVDQQYWPPYIELLLRYGIALRHTEDSNRIRLEAFHQ</sequence>
<comment type="subcellular location">
    <subcellularLocation>
        <location evidence="2">Chromosome</location>
        <location evidence="2">Centromere</location>
    </subcellularLocation>
    <subcellularLocation>
        <location evidence="1">Nucleus</location>
    </subcellularLocation>
</comment>
<accession>A0AAD1W8C2</accession>
<dbReference type="Proteomes" id="UP001295444">
    <property type="component" value="Chromosome 05"/>
</dbReference>
<reference evidence="9" key="1">
    <citation type="submission" date="2022-03" db="EMBL/GenBank/DDBJ databases">
        <authorList>
            <person name="Alioto T."/>
            <person name="Alioto T."/>
            <person name="Gomez Garrido J."/>
        </authorList>
    </citation>
    <scope>NUCLEOTIDE SEQUENCE</scope>
</reference>
<keyword evidence="10" id="KW-1185">Reference proteome</keyword>
<evidence type="ECO:0000256" key="6">
    <source>
        <dbReference type="ARBA" id="ARBA00023242"/>
    </source>
</evidence>
<protein>
    <submittedName>
        <fullName evidence="9">Centromere K</fullName>
    </submittedName>
</protein>
<dbReference type="GO" id="GO:0051382">
    <property type="term" value="P:kinetochore assembly"/>
    <property type="evidence" value="ECO:0007669"/>
    <property type="project" value="InterPro"/>
</dbReference>
<evidence type="ECO:0000256" key="8">
    <source>
        <dbReference type="SAM" id="Coils"/>
    </source>
</evidence>
<evidence type="ECO:0000256" key="3">
    <source>
        <dbReference type="ARBA" id="ARBA00005795"/>
    </source>
</evidence>
<keyword evidence="6" id="KW-0539">Nucleus</keyword>
<keyword evidence="5 8" id="KW-0175">Coiled coil</keyword>
<gene>
    <name evidence="9" type="ORF">PECUL_23A018182</name>
</gene>
<evidence type="ECO:0000256" key="2">
    <source>
        <dbReference type="ARBA" id="ARBA00004584"/>
    </source>
</evidence>
<name>A0AAD1W8C2_PELCU</name>
<dbReference type="PANTHER" id="PTHR14401:SF6">
    <property type="entry name" value="CENTROMERE PROTEIN K"/>
    <property type="match status" value="1"/>
</dbReference>
<dbReference type="GO" id="GO:0000070">
    <property type="term" value="P:mitotic sister chromatid segregation"/>
    <property type="evidence" value="ECO:0007669"/>
    <property type="project" value="TreeGrafter"/>
</dbReference>
<evidence type="ECO:0000256" key="1">
    <source>
        <dbReference type="ARBA" id="ARBA00004123"/>
    </source>
</evidence>
<comment type="similarity">
    <text evidence="3">Belongs to the CENP-K/MCM22 family.</text>
</comment>
<dbReference type="AlphaFoldDB" id="A0AAD1W8C2"/>
<dbReference type="PANTHER" id="PTHR14401">
    <property type="entry name" value="CENTROMERE PROTEIN K"/>
    <property type="match status" value="1"/>
</dbReference>
<evidence type="ECO:0000313" key="10">
    <source>
        <dbReference type="Proteomes" id="UP001295444"/>
    </source>
</evidence>
<dbReference type="GO" id="GO:0000775">
    <property type="term" value="C:chromosome, centromeric region"/>
    <property type="evidence" value="ECO:0007669"/>
    <property type="project" value="UniProtKB-SubCell"/>
</dbReference>
<evidence type="ECO:0000256" key="7">
    <source>
        <dbReference type="ARBA" id="ARBA00023328"/>
    </source>
</evidence>
<feature type="coiled-coil region" evidence="8">
    <location>
        <begin position="115"/>
        <end position="199"/>
    </location>
</feature>
<keyword evidence="7" id="KW-0137">Centromere</keyword>
<dbReference type="GO" id="GO:0005634">
    <property type="term" value="C:nucleus"/>
    <property type="evidence" value="ECO:0007669"/>
    <property type="project" value="UniProtKB-SubCell"/>
</dbReference>
<proteinExistence type="inferred from homology"/>
<organism evidence="9 10">
    <name type="scientific">Pelobates cultripes</name>
    <name type="common">Western spadefoot toad</name>
    <dbReference type="NCBI Taxonomy" id="61616"/>
    <lineage>
        <taxon>Eukaryota</taxon>
        <taxon>Metazoa</taxon>
        <taxon>Chordata</taxon>
        <taxon>Craniata</taxon>
        <taxon>Vertebrata</taxon>
        <taxon>Euteleostomi</taxon>
        <taxon>Amphibia</taxon>
        <taxon>Batrachia</taxon>
        <taxon>Anura</taxon>
        <taxon>Pelobatoidea</taxon>
        <taxon>Pelobatidae</taxon>
        <taxon>Pelobates</taxon>
    </lineage>
</organism>
<evidence type="ECO:0000256" key="4">
    <source>
        <dbReference type="ARBA" id="ARBA00022454"/>
    </source>
</evidence>
<dbReference type="EMBL" id="OW240916">
    <property type="protein sequence ID" value="CAH2296247.1"/>
    <property type="molecule type" value="Genomic_DNA"/>
</dbReference>
<dbReference type="InterPro" id="IPR020993">
    <property type="entry name" value="Centromere_CenpK"/>
</dbReference>
<keyword evidence="4" id="KW-0158">Chromosome</keyword>
<dbReference type="Pfam" id="PF11802">
    <property type="entry name" value="CENP-K"/>
    <property type="match status" value="1"/>
</dbReference>
<evidence type="ECO:0000313" key="9">
    <source>
        <dbReference type="EMBL" id="CAH2296247.1"/>
    </source>
</evidence>